<feature type="transmembrane region" description="Helical" evidence="2">
    <location>
        <begin position="235"/>
        <end position="260"/>
    </location>
</feature>
<dbReference type="EMBL" id="MBLM01000036">
    <property type="protein sequence ID" value="OHV43172.1"/>
    <property type="molecule type" value="Genomic_DNA"/>
</dbReference>
<evidence type="ECO:0000313" key="3">
    <source>
        <dbReference type="EMBL" id="OHV43172.1"/>
    </source>
</evidence>
<accession>A0A1S1RD73</accession>
<name>A0A1S1RD73_9ACTN</name>
<evidence type="ECO:0000256" key="2">
    <source>
        <dbReference type="SAM" id="Phobius"/>
    </source>
</evidence>
<feature type="compositionally biased region" description="Low complexity" evidence="1">
    <location>
        <begin position="78"/>
        <end position="89"/>
    </location>
</feature>
<dbReference type="Proteomes" id="UP000179627">
    <property type="component" value="Unassembled WGS sequence"/>
</dbReference>
<evidence type="ECO:0000313" key="4">
    <source>
        <dbReference type="Proteomes" id="UP000179627"/>
    </source>
</evidence>
<protein>
    <recommendedName>
        <fullName evidence="5">DUF2567 domain-containing protein</fullName>
    </recommendedName>
</protein>
<feature type="region of interest" description="Disordered" evidence="1">
    <location>
        <begin position="1"/>
        <end position="100"/>
    </location>
</feature>
<sequence length="265" mass="26747">MAERPGGTRDAGECSGPQADGRSDRGPVPGTPVPAAESSAPAPERTPSVVSRPTTEPFAPAPPAPPGERGLPADESLAGPAAAVGTPAPLERERARAEPEGTRARLLAGLVCALAMVVAGPLLGLLWAATAPRLDVDAALAGAMSVFGAQSTTDLYFALICAVAGVVGGLLAGWRAAGAGWPVPVGLAAGGVVGSLLAGWTGQQRRSGEVLASLPPNATALLRDLAEFHVRATGLYLVLPGMAVLVLALFLWAGGTTLGWPWRRR</sequence>
<feature type="transmembrane region" description="Helical" evidence="2">
    <location>
        <begin position="181"/>
        <end position="200"/>
    </location>
</feature>
<gene>
    <name evidence="3" type="ORF">CC117_11185</name>
</gene>
<feature type="compositionally biased region" description="Basic and acidic residues" evidence="1">
    <location>
        <begin position="90"/>
        <end position="100"/>
    </location>
</feature>
<organism evidence="3 4">
    <name type="scientific">Parafrankia colletiae</name>
    <dbReference type="NCBI Taxonomy" id="573497"/>
    <lineage>
        <taxon>Bacteria</taxon>
        <taxon>Bacillati</taxon>
        <taxon>Actinomycetota</taxon>
        <taxon>Actinomycetes</taxon>
        <taxon>Frankiales</taxon>
        <taxon>Frankiaceae</taxon>
        <taxon>Parafrankia</taxon>
    </lineage>
</organism>
<feature type="transmembrane region" description="Helical" evidence="2">
    <location>
        <begin position="106"/>
        <end position="129"/>
    </location>
</feature>
<keyword evidence="2" id="KW-0812">Transmembrane</keyword>
<keyword evidence="4" id="KW-1185">Reference proteome</keyword>
<reference evidence="4" key="1">
    <citation type="submission" date="2016-07" db="EMBL/GenBank/DDBJ databases">
        <title>Sequence Frankia sp. strain CcI1.17.</title>
        <authorList>
            <person name="Ghodhbane-Gtari F."/>
            <person name="Swanson E."/>
            <person name="Gueddou A."/>
            <person name="Morris K."/>
            <person name="Hezbri K."/>
            <person name="Ktari A."/>
            <person name="Nouioui I."/>
            <person name="Abebe-Akele F."/>
            <person name="Simpson S."/>
            <person name="Thomas K."/>
            <person name="Gtari M."/>
            <person name="Tisa L.S."/>
            <person name="Hurst S."/>
        </authorList>
    </citation>
    <scope>NUCLEOTIDE SEQUENCE [LARGE SCALE GENOMIC DNA]</scope>
    <source>
        <strain evidence="4">Cc1.17</strain>
    </source>
</reference>
<keyword evidence="2" id="KW-0472">Membrane</keyword>
<proteinExistence type="predicted"/>
<evidence type="ECO:0000256" key="1">
    <source>
        <dbReference type="SAM" id="MobiDB-lite"/>
    </source>
</evidence>
<dbReference type="RefSeq" id="WP_071082747.1">
    <property type="nucleotide sequence ID" value="NZ_MBLM01000036.1"/>
</dbReference>
<feature type="transmembrane region" description="Helical" evidence="2">
    <location>
        <begin position="155"/>
        <end position="174"/>
    </location>
</feature>
<comment type="caution">
    <text evidence="3">The sequence shown here is derived from an EMBL/GenBank/DDBJ whole genome shotgun (WGS) entry which is preliminary data.</text>
</comment>
<dbReference type="OrthoDB" id="3217333at2"/>
<keyword evidence="2" id="KW-1133">Transmembrane helix</keyword>
<dbReference type="AlphaFoldDB" id="A0A1S1RD73"/>
<feature type="compositionally biased region" description="Low complexity" evidence="1">
    <location>
        <begin position="33"/>
        <end position="43"/>
    </location>
</feature>
<feature type="compositionally biased region" description="Basic and acidic residues" evidence="1">
    <location>
        <begin position="1"/>
        <end position="12"/>
    </location>
</feature>
<evidence type="ECO:0008006" key="5">
    <source>
        <dbReference type="Google" id="ProtNLM"/>
    </source>
</evidence>